<feature type="non-terminal residue" evidence="1">
    <location>
        <position position="1"/>
    </location>
</feature>
<organism evidence="1 2">
    <name type="scientific">Pristionchus entomophagus</name>
    <dbReference type="NCBI Taxonomy" id="358040"/>
    <lineage>
        <taxon>Eukaryota</taxon>
        <taxon>Metazoa</taxon>
        <taxon>Ecdysozoa</taxon>
        <taxon>Nematoda</taxon>
        <taxon>Chromadorea</taxon>
        <taxon>Rhabditida</taxon>
        <taxon>Rhabditina</taxon>
        <taxon>Diplogasteromorpha</taxon>
        <taxon>Diplogasteroidea</taxon>
        <taxon>Neodiplogasteridae</taxon>
        <taxon>Pristionchus</taxon>
    </lineage>
</organism>
<name>A0AAV5SLS9_9BILA</name>
<dbReference type="AlphaFoldDB" id="A0AAV5SLS9"/>
<comment type="caution">
    <text evidence="1">The sequence shown here is derived from an EMBL/GenBank/DDBJ whole genome shotgun (WGS) entry which is preliminary data.</text>
</comment>
<accession>A0AAV5SLS9</accession>
<keyword evidence="2" id="KW-1185">Reference proteome</keyword>
<proteinExistence type="predicted"/>
<gene>
    <name evidence="1" type="ORF">PENTCL1PPCAC_4479</name>
</gene>
<dbReference type="Proteomes" id="UP001432027">
    <property type="component" value="Unassembled WGS sequence"/>
</dbReference>
<protein>
    <recommendedName>
        <fullName evidence="3">G protein-coupled receptor</fullName>
    </recommendedName>
</protein>
<dbReference type="EMBL" id="BTSX01000002">
    <property type="protein sequence ID" value="GMS82304.1"/>
    <property type="molecule type" value="Genomic_DNA"/>
</dbReference>
<feature type="non-terminal residue" evidence="1">
    <location>
        <position position="145"/>
    </location>
</feature>
<reference evidence="1" key="1">
    <citation type="submission" date="2023-10" db="EMBL/GenBank/DDBJ databases">
        <title>Genome assembly of Pristionchus species.</title>
        <authorList>
            <person name="Yoshida K."/>
            <person name="Sommer R.J."/>
        </authorList>
    </citation>
    <scope>NUCLEOTIDE SEQUENCE</scope>
    <source>
        <strain evidence="1">RS0144</strain>
    </source>
</reference>
<evidence type="ECO:0000313" key="2">
    <source>
        <dbReference type="Proteomes" id="UP001432027"/>
    </source>
</evidence>
<evidence type="ECO:0000313" key="1">
    <source>
        <dbReference type="EMBL" id="GMS82304.1"/>
    </source>
</evidence>
<evidence type="ECO:0008006" key="3">
    <source>
        <dbReference type="Google" id="ProtNLM"/>
    </source>
</evidence>
<sequence>RNDLDNIATLSTKMFELSVLARSNAVKRAAYELIVTQTNLHDFHFKVRYAQKVYVLKMTGIGLFKRLRGVDTIERYCGRVFDTQQPEVTQTITNRAAVLLSNFNFEFCIFDSLCIDNNILSYISKVSCSSVQFYSCTFDKDLCEK</sequence>